<reference evidence="1 2" key="1">
    <citation type="submission" date="2015-12" db="EMBL/GenBank/DDBJ databases">
        <authorList>
            <person name="Lauer A."/>
            <person name="Humrighouse B."/>
            <person name="Loparev V."/>
            <person name="Shewmaker P.L."/>
            <person name="Whitney A.M."/>
            <person name="McLaughlin R.W."/>
        </authorList>
    </citation>
    <scope>NUCLEOTIDE SEQUENCE [LARGE SCALE GENOMIC DNA]</scope>
    <source>
        <strain evidence="1 2">LMG 23085</strain>
    </source>
</reference>
<dbReference type="EMBL" id="CP013614">
    <property type="protein sequence ID" value="ALS02234.1"/>
    <property type="molecule type" value="Genomic_DNA"/>
</dbReference>
<protein>
    <submittedName>
        <fullName evidence="1">Uncharacterized protein</fullName>
    </submittedName>
</protein>
<evidence type="ECO:0000313" key="1">
    <source>
        <dbReference type="EMBL" id="ALS02234.1"/>
    </source>
</evidence>
<dbReference type="Proteomes" id="UP000065511">
    <property type="component" value="Chromosome"/>
</dbReference>
<keyword evidence="2" id="KW-1185">Reference proteome</keyword>
<gene>
    <name evidence="1" type="ORF">ATZ33_12820</name>
</gene>
<proteinExistence type="predicted"/>
<name>A0ABM5WBH6_9ENTE</name>
<evidence type="ECO:0000313" key="2">
    <source>
        <dbReference type="Proteomes" id="UP000065511"/>
    </source>
</evidence>
<accession>A0ABM5WBH6</accession>
<sequence>MECFLFHVRIVYFPSGVIREARSKEKQNESVTLREISKADYGVRLALKNQYYNYRMEECL</sequence>
<organism evidence="1 2">
    <name type="scientific">Enterococcus silesiacus</name>
    <dbReference type="NCBI Taxonomy" id="332949"/>
    <lineage>
        <taxon>Bacteria</taxon>
        <taxon>Bacillati</taxon>
        <taxon>Bacillota</taxon>
        <taxon>Bacilli</taxon>
        <taxon>Lactobacillales</taxon>
        <taxon>Enterococcaceae</taxon>
        <taxon>Enterococcus</taxon>
    </lineage>
</organism>